<evidence type="ECO:0000259" key="1">
    <source>
        <dbReference type="Pfam" id="PF09643"/>
    </source>
</evidence>
<feature type="domain" description="YopX protein" evidence="1">
    <location>
        <begin position="5"/>
        <end position="122"/>
    </location>
</feature>
<dbReference type="Pfam" id="PF09643">
    <property type="entry name" value="YopX"/>
    <property type="match status" value="1"/>
</dbReference>
<dbReference type="Gene3D" id="2.30.30.290">
    <property type="entry name" value="YopX-like domains"/>
    <property type="match status" value="1"/>
</dbReference>
<name>A0A0F9MAG4_9ZZZZ</name>
<reference evidence="2" key="1">
    <citation type="journal article" date="2015" name="Nature">
        <title>Complex archaea that bridge the gap between prokaryotes and eukaryotes.</title>
        <authorList>
            <person name="Spang A."/>
            <person name="Saw J.H."/>
            <person name="Jorgensen S.L."/>
            <person name="Zaremba-Niedzwiedzka K."/>
            <person name="Martijn J."/>
            <person name="Lind A.E."/>
            <person name="van Eijk R."/>
            <person name="Schleper C."/>
            <person name="Guy L."/>
            <person name="Ettema T.J."/>
        </authorList>
    </citation>
    <scope>NUCLEOTIDE SEQUENCE</scope>
</reference>
<accession>A0A0F9MAG4</accession>
<sequence length="124" mass="14800">MREHKYRAWDKKEERMYLPDAKIKMRDEDSWLVDSIHAVNISLRDEGIIWMQYTGLKDKNGKEVYEEDLLEVYCGNTKQSGLYEVKDLRSFYEALDTNDNYLRIDELNLEVVGNIYENPELLNV</sequence>
<dbReference type="AlphaFoldDB" id="A0A0F9MAG4"/>
<protein>
    <recommendedName>
        <fullName evidence="1">YopX protein domain-containing protein</fullName>
    </recommendedName>
</protein>
<organism evidence="2">
    <name type="scientific">marine sediment metagenome</name>
    <dbReference type="NCBI Taxonomy" id="412755"/>
    <lineage>
        <taxon>unclassified sequences</taxon>
        <taxon>metagenomes</taxon>
        <taxon>ecological metagenomes</taxon>
    </lineage>
</organism>
<dbReference type="InterPro" id="IPR019096">
    <property type="entry name" value="YopX_protein"/>
</dbReference>
<evidence type="ECO:0000313" key="2">
    <source>
        <dbReference type="EMBL" id="KKN04370.1"/>
    </source>
</evidence>
<gene>
    <name evidence="2" type="ORF">LCGC14_1098170</name>
</gene>
<dbReference type="SUPFAM" id="SSF159006">
    <property type="entry name" value="YopX-like"/>
    <property type="match status" value="1"/>
</dbReference>
<dbReference type="InterPro" id="IPR023385">
    <property type="entry name" value="YopX-like_C"/>
</dbReference>
<proteinExistence type="predicted"/>
<comment type="caution">
    <text evidence="2">The sequence shown here is derived from an EMBL/GenBank/DDBJ whole genome shotgun (WGS) entry which is preliminary data.</text>
</comment>
<dbReference type="EMBL" id="LAZR01004929">
    <property type="protein sequence ID" value="KKN04370.1"/>
    <property type="molecule type" value="Genomic_DNA"/>
</dbReference>